<dbReference type="Pfam" id="PF00216">
    <property type="entry name" value="Bac_DNA_binding"/>
    <property type="match status" value="1"/>
</dbReference>
<dbReference type="Gene3D" id="4.10.520.10">
    <property type="entry name" value="IHF-like DNA-binding proteins"/>
    <property type="match status" value="1"/>
</dbReference>
<evidence type="ECO:0000256" key="3">
    <source>
        <dbReference type="RuleBase" id="RU003939"/>
    </source>
</evidence>
<evidence type="ECO:0008006" key="6">
    <source>
        <dbReference type="Google" id="ProtNLM"/>
    </source>
</evidence>
<dbReference type="InterPro" id="IPR010992">
    <property type="entry name" value="IHF-like_DNA-bd_dom_sf"/>
</dbReference>
<dbReference type="PRINTS" id="PR01727">
    <property type="entry name" value="DNABINDINGHU"/>
</dbReference>
<name>A0A1F6WJ85_9BACT</name>
<evidence type="ECO:0000256" key="2">
    <source>
        <dbReference type="ARBA" id="ARBA00023125"/>
    </source>
</evidence>
<dbReference type="SMART" id="SM00411">
    <property type="entry name" value="BHL"/>
    <property type="match status" value="1"/>
</dbReference>
<dbReference type="EMBL" id="MFUH01000016">
    <property type="protein sequence ID" value="OGI81967.1"/>
    <property type="molecule type" value="Genomic_DNA"/>
</dbReference>
<dbReference type="InterPro" id="IPR000119">
    <property type="entry name" value="Hist_DNA-bd"/>
</dbReference>
<dbReference type="PANTHER" id="PTHR33175">
    <property type="entry name" value="DNA-BINDING PROTEIN HU"/>
    <property type="match status" value="1"/>
</dbReference>
<dbReference type="GO" id="GO:0030527">
    <property type="term" value="F:structural constituent of chromatin"/>
    <property type="evidence" value="ECO:0007669"/>
    <property type="project" value="InterPro"/>
</dbReference>
<gene>
    <name evidence="4" type="ORF">A3B93_02285</name>
</gene>
<evidence type="ECO:0000256" key="1">
    <source>
        <dbReference type="ARBA" id="ARBA00023067"/>
    </source>
</evidence>
<accession>A0A1F6WJ85</accession>
<comment type="similarity">
    <text evidence="3">Belongs to the bacterial histone-like protein family.</text>
</comment>
<dbReference type="GO" id="GO:0005829">
    <property type="term" value="C:cytosol"/>
    <property type="evidence" value="ECO:0007669"/>
    <property type="project" value="TreeGrafter"/>
</dbReference>
<evidence type="ECO:0000313" key="4">
    <source>
        <dbReference type="EMBL" id="OGI81967.1"/>
    </source>
</evidence>
<dbReference type="SUPFAM" id="SSF47729">
    <property type="entry name" value="IHF-like DNA-binding proteins"/>
    <property type="match status" value="1"/>
</dbReference>
<proteinExistence type="inferred from homology"/>
<dbReference type="Proteomes" id="UP000179880">
    <property type="component" value="Unassembled WGS sequence"/>
</dbReference>
<keyword evidence="1" id="KW-0226">DNA condensation</keyword>
<organism evidence="4 5">
    <name type="scientific">Candidatus Nomurabacteria bacterium RIFCSPHIGHO2_02_FULL_42_24</name>
    <dbReference type="NCBI Taxonomy" id="1801757"/>
    <lineage>
        <taxon>Bacteria</taxon>
        <taxon>Candidatus Nomuraibacteriota</taxon>
    </lineage>
</organism>
<dbReference type="GO" id="GO:0030261">
    <property type="term" value="P:chromosome condensation"/>
    <property type="evidence" value="ECO:0007669"/>
    <property type="project" value="UniProtKB-KW"/>
</dbReference>
<keyword evidence="2" id="KW-0238">DNA-binding</keyword>
<dbReference type="PANTHER" id="PTHR33175:SF3">
    <property type="entry name" value="DNA-BINDING PROTEIN HU-BETA"/>
    <property type="match status" value="1"/>
</dbReference>
<reference evidence="4 5" key="1">
    <citation type="journal article" date="2016" name="Nat. Commun.">
        <title>Thousands of microbial genomes shed light on interconnected biogeochemical processes in an aquifer system.</title>
        <authorList>
            <person name="Anantharaman K."/>
            <person name="Brown C.T."/>
            <person name="Hug L.A."/>
            <person name="Sharon I."/>
            <person name="Castelle C.J."/>
            <person name="Probst A.J."/>
            <person name="Thomas B.C."/>
            <person name="Singh A."/>
            <person name="Wilkins M.J."/>
            <person name="Karaoz U."/>
            <person name="Brodie E.L."/>
            <person name="Williams K.H."/>
            <person name="Hubbard S.S."/>
            <person name="Banfield J.F."/>
        </authorList>
    </citation>
    <scope>NUCLEOTIDE SEQUENCE [LARGE SCALE GENOMIC DNA]</scope>
</reference>
<dbReference type="GO" id="GO:0003677">
    <property type="term" value="F:DNA binding"/>
    <property type="evidence" value="ECO:0007669"/>
    <property type="project" value="UniProtKB-KW"/>
</dbReference>
<protein>
    <recommendedName>
        <fullName evidence="6">DNA-binding protein HU</fullName>
    </recommendedName>
</protein>
<comment type="caution">
    <text evidence="4">The sequence shown here is derived from an EMBL/GenBank/DDBJ whole genome shotgun (WGS) entry which is preliminary data.</text>
</comment>
<evidence type="ECO:0000313" key="5">
    <source>
        <dbReference type="Proteomes" id="UP000179880"/>
    </source>
</evidence>
<sequence length="91" mass="9618">MNKQSLVEVVYGKLGGTKTQAEEIVDMMIGSIVSELRNGGEVSIAGLGIFSVKQRAARMARNPKTGEQVSVAATKVPKFRAAKALKDAVKG</sequence>
<dbReference type="AlphaFoldDB" id="A0A1F6WJ85"/>
<dbReference type="CDD" id="cd13831">
    <property type="entry name" value="HU"/>
    <property type="match status" value="1"/>
</dbReference>